<dbReference type="EMBL" id="CM042046">
    <property type="protein sequence ID" value="KAI3675437.1"/>
    <property type="molecule type" value="Genomic_DNA"/>
</dbReference>
<gene>
    <name evidence="1" type="ORF">L1987_85027</name>
</gene>
<reference evidence="2" key="1">
    <citation type="journal article" date="2022" name="Mol. Ecol. Resour.">
        <title>The genomes of chicory, endive, great burdock and yacon provide insights into Asteraceae palaeo-polyploidization history and plant inulin production.</title>
        <authorList>
            <person name="Fan W."/>
            <person name="Wang S."/>
            <person name="Wang H."/>
            <person name="Wang A."/>
            <person name="Jiang F."/>
            <person name="Liu H."/>
            <person name="Zhao H."/>
            <person name="Xu D."/>
            <person name="Zhang Y."/>
        </authorList>
    </citation>
    <scope>NUCLEOTIDE SEQUENCE [LARGE SCALE GENOMIC DNA]</scope>
    <source>
        <strain evidence="2">cv. Yunnan</strain>
    </source>
</reference>
<protein>
    <submittedName>
        <fullName evidence="1">Uncharacterized protein</fullName>
    </submittedName>
</protein>
<evidence type="ECO:0000313" key="2">
    <source>
        <dbReference type="Proteomes" id="UP001056120"/>
    </source>
</evidence>
<dbReference type="Proteomes" id="UP001056120">
    <property type="component" value="Linkage Group LG29"/>
</dbReference>
<sequence>MTKIKLIFGFLVLYASITTHATDAISANQIIRYNETIISPLETFELGFFNPGNSTNHYVGIWYKKISTGTVVWVANRNTPLTHTSCELTLTHQGVLILRDATKGNVVWSSANSSATSVRNPIGQLLDTGNFIIYEEGDVINQENPIWQSFDFMTDTLLPGMKQGWNLITGIERRFTSWKSDVDPAFGNFSYWIDTRGYPQLILTEGQEIKFRGGPWNGLGFSGISNLRPNPFYSFTFVVNQREIYYQYNLIDTSVITRLVLQPSGRIERLLWIDNKQEWNLYLTRQNDLCDQYAVCGPFGSCNIGKSPVCECLKGFEPTSPDQWKITDWSEGCRHTIPLDCKPGEGFNKYSKLKLPDTRGSWYNETMTLVECEKMCKRNCSCTAYTTSNISGTGSGCLLWFGDLIDIRTFAENGDALYIRFLSHYVLTDSIENSRSSSAGRRVRVIVPVALVVSVILVSICLFYRFNGTRQQQEGTSRNKFGHDPENRSGDEDLELPLFGLSTILKATNNFLINNKLGEGGFGPVYKGVLEDGKEIAAWALHNEGRSLQLVAKCLRESINASQVLRSIHVGLLCVQRRPEDRPSMTSVIVMLGSDGPLPSPKEPGFYVGNSKEDTSQSSSSNNELSITMLNGR</sequence>
<reference evidence="1 2" key="2">
    <citation type="journal article" date="2022" name="Mol. Ecol. Resour.">
        <title>The genomes of chicory, endive, great burdock and yacon provide insights into Asteraceae paleo-polyploidization history and plant inulin production.</title>
        <authorList>
            <person name="Fan W."/>
            <person name="Wang S."/>
            <person name="Wang H."/>
            <person name="Wang A."/>
            <person name="Jiang F."/>
            <person name="Liu H."/>
            <person name="Zhao H."/>
            <person name="Xu D."/>
            <person name="Zhang Y."/>
        </authorList>
    </citation>
    <scope>NUCLEOTIDE SEQUENCE [LARGE SCALE GENOMIC DNA]</scope>
    <source>
        <strain evidence="2">cv. Yunnan</strain>
        <tissue evidence="1">Leaves</tissue>
    </source>
</reference>
<organism evidence="1 2">
    <name type="scientific">Smallanthus sonchifolius</name>
    <dbReference type="NCBI Taxonomy" id="185202"/>
    <lineage>
        <taxon>Eukaryota</taxon>
        <taxon>Viridiplantae</taxon>
        <taxon>Streptophyta</taxon>
        <taxon>Embryophyta</taxon>
        <taxon>Tracheophyta</taxon>
        <taxon>Spermatophyta</taxon>
        <taxon>Magnoliopsida</taxon>
        <taxon>eudicotyledons</taxon>
        <taxon>Gunneridae</taxon>
        <taxon>Pentapetalae</taxon>
        <taxon>asterids</taxon>
        <taxon>campanulids</taxon>
        <taxon>Asterales</taxon>
        <taxon>Asteraceae</taxon>
        <taxon>Asteroideae</taxon>
        <taxon>Heliantheae alliance</taxon>
        <taxon>Millerieae</taxon>
        <taxon>Smallanthus</taxon>
    </lineage>
</organism>
<evidence type="ECO:0000313" key="1">
    <source>
        <dbReference type="EMBL" id="KAI3675437.1"/>
    </source>
</evidence>
<accession>A0ACB8XUU1</accession>
<name>A0ACB8XUU1_9ASTR</name>
<proteinExistence type="predicted"/>
<keyword evidence="2" id="KW-1185">Reference proteome</keyword>
<comment type="caution">
    <text evidence="1">The sequence shown here is derived from an EMBL/GenBank/DDBJ whole genome shotgun (WGS) entry which is preliminary data.</text>
</comment>